<accession>A0AAN7WEN4</accession>
<dbReference type="Proteomes" id="UP001310594">
    <property type="component" value="Unassembled WGS sequence"/>
</dbReference>
<dbReference type="PANTHER" id="PTHR42085:SF2">
    <property type="entry name" value="F-BOX DOMAIN-CONTAINING PROTEIN"/>
    <property type="match status" value="1"/>
</dbReference>
<evidence type="ECO:0000313" key="2">
    <source>
        <dbReference type="EMBL" id="KAK5702810.1"/>
    </source>
</evidence>
<dbReference type="InterPro" id="IPR038883">
    <property type="entry name" value="AN11006-like"/>
</dbReference>
<dbReference type="EMBL" id="JAVRQU010000005">
    <property type="protein sequence ID" value="KAK5702810.1"/>
    <property type="molecule type" value="Genomic_DNA"/>
</dbReference>
<dbReference type="AlphaFoldDB" id="A0AAN7WEN4"/>
<dbReference type="PANTHER" id="PTHR42085">
    <property type="entry name" value="F-BOX DOMAIN-CONTAINING PROTEIN"/>
    <property type="match status" value="1"/>
</dbReference>
<protein>
    <recommendedName>
        <fullName evidence="1">DUF7730 domain-containing protein</fullName>
    </recommendedName>
</protein>
<sequence length="239" mass="27171">MWPSTDLATDSAMIVGSGVLDKPSQAVDASHNDHSNVLRPNVFFDRLPLELREMIWTALLVQREPISAKLAQRIALTSEREHDAACTRKAECHRRHVRQTHALPRLPPLAFVCKDLAREAITFYFKNNVFRFDVERGHFYEVNSWLENYEKRCESIIPGCYYETPFRAEDYLTLRLSFSFAASSGSISKYWMVEYKLAGLPEQGLERAIDVKLDASLLDELAGAPSKKLLVPPPTVDSI</sequence>
<organism evidence="2 3">
    <name type="scientific">Elasticomyces elasticus</name>
    <dbReference type="NCBI Taxonomy" id="574655"/>
    <lineage>
        <taxon>Eukaryota</taxon>
        <taxon>Fungi</taxon>
        <taxon>Dikarya</taxon>
        <taxon>Ascomycota</taxon>
        <taxon>Pezizomycotina</taxon>
        <taxon>Dothideomycetes</taxon>
        <taxon>Dothideomycetidae</taxon>
        <taxon>Mycosphaerellales</taxon>
        <taxon>Teratosphaeriaceae</taxon>
        <taxon>Elasticomyces</taxon>
    </lineage>
</organism>
<dbReference type="Pfam" id="PF24864">
    <property type="entry name" value="DUF7730"/>
    <property type="match status" value="1"/>
</dbReference>
<feature type="domain" description="DUF7730" evidence="1">
    <location>
        <begin position="42"/>
        <end position="146"/>
    </location>
</feature>
<reference evidence="2" key="1">
    <citation type="submission" date="2023-08" db="EMBL/GenBank/DDBJ databases">
        <title>Black Yeasts Isolated from many extreme environments.</title>
        <authorList>
            <person name="Coleine C."/>
            <person name="Stajich J.E."/>
            <person name="Selbmann L."/>
        </authorList>
    </citation>
    <scope>NUCLEOTIDE SEQUENCE</scope>
    <source>
        <strain evidence="2">CCFEE 5810</strain>
    </source>
</reference>
<evidence type="ECO:0000259" key="1">
    <source>
        <dbReference type="Pfam" id="PF24864"/>
    </source>
</evidence>
<evidence type="ECO:0000313" key="3">
    <source>
        <dbReference type="Proteomes" id="UP001310594"/>
    </source>
</evidence>
<name>A0AAN7WEN4_9PEZI</name>
<gene>
    <name evidence="2" type="ORF">LTR97_003756</name>
</gene>
<dbReference type="InterPro" id="IPR056632">
    <property type="entry name" value="DUF7730"/>
</dbReference>
<comment type="caution">
    <text evidence="2">The sequence shown here is derived from an EMBL/GenBank/DDBJ whole genome shotgun (WGS) entry which is preliminary data.</text>
</comment>
<proteinExistence type="predicted"/>